<accession>A0ABQ5SRT8</accession>
<dbReference type="RefSeq" id="WP_189119301.1">
    <property type="nucleotide sequence ID" value="NZ_BMRK01000011.1"/>
</dbReference>
<evidence type="ECO:0000313" key="1">
    <source>
        <dbReference type="EMBL" id="GLJ66514.1"/>
    </source>
</evidence>
<dbReference type="Pfam" id="PF09956">
    <property type="entry name" value="Phage_cement_2"/>
    <property type="match status" value="1"/>
</dbReference>
<reference evidence="1" key="2">
    <citation type="submission" date="2023-01" db="EMBL/GenBank/DDBJ databases">
        <authorList>
            <person name="Sun Q."/>
            <person name="Evtushenko L."/>
        </authorList>
    </citation>
    <scope>NUCLEOTIDE SEQUENCE</scope>
    <source>
        <strain evidence="1">VKM Ac-1246</strain>
    </source>
</reference>
<gene>
    <name evidence="1" type="ORF">GCM10017579_05500</name>
</gene>
<name>A0ABQ5SRT8_9ACTN</name>
<dbReference type="Proteomes" id="UP001142292">
    <property type="component" value="Unassembled WGS sequence"/>
</dbReference>
<sequence length="135" mass="13061">MTVYRPRQTVGNTPLTSGLLPLRYTTSAAVVGGRMVAVSGDGTVAHAPADSASVVGVAGSDAGAGQAVDVWPIEGCEHELEASAGISAGAGVVTDTGGLVKTATVATAAAAGTLVGVAVTTAAGAPLKLRVHGRR</sequence>
<comment type="caution">
    <text evidence="1">The sequence shown here is derived from an EMBL/GenBank/DDBJ whole genome shotgun (WGS) entry which is preliminary data.</text>
</comment>
<keyword evidence="2" id="KW-1185">Reference proteome</keyword>
<dbReference type="InterPro" id="IPR011231">
    <property type="entry name" value="Phage_VT1-Sakai_H0018"/>
</dbReference>
<dbReference type="EMBL" id="BSEL01000001">
    <property type="protein sequence ID" value="GLJ66514.1"/>
    <property type="molecule type" value="Genomic_DNA"/>
</dbReference>
<reference evidence="1" key="1">
    <citation type="journal article" date="2014" name="Int. J. Syst. Evol. Microbiol.">
        <title>Complete genome of a new Firmicutes species belonging to the dominant human colonic microbiota ('Ruminococcus bicirculans') reveals two chromosomes and a selective capacity to utilize plant glucans.</title>
        <authorList>
            <consortium name="NISC Comparative Sequencing Program"/>
            <person name="Wegmann U."/>
            <person name="Louis P."/>
            <person name="Goesmann A."/>
            <person name="Henrissat B."/>
            <person name="Duncan S.H."/>
            <person name="Flint H.J."/>
        </authorList>
    </citation>
    <scope>NUCLEOTIDE SEQUENCE</scope>
    <source>
        <strain evidence="1">VKM Ac-1246</strain>
    </source>
</reference>
<protein>
    <recommendedName>
        <fullName evidence="3">DUF2190 domain-containing protein</fullName>
    </recommendedName>
</protein>
<evidence type="ECO:0000313" key="2">
    <source>
        <dbReference type="Proteomes" id="UP001142292"/>
    </source>
</evidence>
<proteinExistence type="predicted"/>
<evidence type="ECO:0008006" key="3">
    <source>
        <dbReference type="Google" id="ProtNLM"/>
    </source>
</evidence>
<organism evidence="1 2">
    <name type="scientific">Nocardioides luteus</name>
    <dbReference type="NCBI Taxonomy" id="1844"/>
    <lineage>
        <taxon>Bacteria</taxon>
        <taxon>Bacillati</taxon>
        <taxon>Actinomycetota</taxon>
        <taxon>Actinomycetes</taxon>
        <taxon>Propionibacteriales</taxon>
        <taxon>Nocardioidaceae</taxon>
        <taxon>Nocardioides</taxon>
    </lineage>
</organism>